<dbReference type="HOGENOM" id="CLU_013446_10_6_6"/>
<name>A4BG97_9GAMM</name>
<reference evidence="5 6" key="1">
    <citation type="submission" date="2006-02" db="EMBL/GenBank/DDBJ databases">
        <authorList>
            <person name="Pinhassi J."/>
            <person name="Pedros-Alio C."/>
            <person name="Ferriera S."/>
            <person name="Johnson J."/>
            <person name="Kravitz S."/>
            <person name="Halpern A."/>
            <person name="Remington K."/>
            <person name="Beeson K."/>
            <person name="Tran B."/>
            <person name="Rogers Y.-H."/>
            <person name="Friedman R."/>
            <person name="Venter J.C."/>
        </authorList>
    </citation>
    <scope>NUCLEOTIDE SEQUENCE [LARGE SCALE GENOMIC DNA]</scope>
    <source>
        <strain evidence="5 6">MED297</strain>
    </source>
</reference>
<sequence>MTTSTPDAKANRKRIRLGDLLVETGAITEGQLSLALQEQKITGRKVGRVLVDLGLIKEQQLLQSLSDHLDIPFIELRQFQLNNELMQKLDESIARRFRCLLLAEHKDGYLLAMGDPLDLVAIDEAEKAMGVHLYPAIVRESELLATLDVVYRNTSQIESLAGELDIELSESDFDLADLAQDSNLQDAPVVRLLQSVLEDAVTVNASDIHIEPDETVFRIRNRIDGVLHEQVIKEKRVASALVMRLKIMSNLDISERRLPQDGRFNVRIKNRSIDIRIATMPVQYGEAVVMRLLDQSAGIKSLKELGMPDDIRDRFEVAIERPHGLILVTGPTGSGKTTTLYSALSQLNTPNRKIITAEDPIEYRMPRINQVQVNSKIDLSFARVLRTALRQDPDIILVGEMRDQETVSIGVRAAMTGHMVMSTLHTNDAVSSALRLADMGVESYMVASALRGILAQRLLRKVCPDCRVPHEPDVRQKIWLQNMADGRFANKSFYTGSGCYHCNNTGYQGRIGVYEWLELDEPMLIALRDQDHNGFVQAARSNKDFHTMEELALKYAEDGITDLEEVFRISIDLDDYEGDRPHLDVEHLGDEHG</sequence>
<dbReference type="InterPro" id="IPR007831">
    <property type="entry name" value="T2SS_GspE_N"/>
</dbReference>
<organism evidence="5 6">
    <name type="scientific">Reinekea blandensis MED297</name>
    <dbReference type="NCBI Taxonomy" id="314283"/>
    <lineage>
        <taxon>Bacteria</taxon>
        <taxon>Pseudomonadati</taxon>
        <taxon>Pseudomonadota</taxon>
        <taxon>Gammaproteobacteria</taxon>
        <taxon>Oceanospirillales</taxon>
        <taxon>Saccharospirillaceae</taxon>
        <taxon>Reinekea</taxon>
    </lineage>
</organism>
<dbReference type="FunFam" id="3.40.50.300:FF:000398">
    <property type="entry name" value="Type IV pilus assembly ATPase PilB"/>
    <property type="match status" value="1"/>
</dbReference>
<dbReference type="CDD" id="cd01129">
    <property type="entry name" value="PulE-GspE-like"/>
    <property type="match status" value="1"/>
</dbReference>
<evidence type="ECO:0000256" key="3">
    <source>
        <dbReference type="ARBA" id="ARBA00022840"/>
    </source>
</evidence>
<dbReference type="PANTHER" id="PTHR30258:SF29">
    <property type="entry name" value="MSHA PILUS ASSEMBLY ATPASE MSHE"/>
    <property type="match status" value="1"/>
</dbReference>
<dbReference type="InterPro" id="IPR037257">
    <property type="entry name" value="T2SS_E_N_sf"/>
</dbReference>
<dbReference type="FunFam" id="3.30.450.90:FF:000001">
    <property type="entry name" value="Type II secretion system ATPase GspE"/>
    <property type="match status" value="1"/>
</dbReference>
<dbReference type="SMART" id="SM00382">
    <property type="entry name" value="AAA"/>
    <property type="match status" value="1"/>
</dbReference>
<dbReference type="SUPFAM" id="SSF160246">
    <property type="entry name" value="EspE N-terminal domain-like"/>
    <property type="match status" value="1"/>
</dbReference>
<dbReference type="Pfam" id="PF05157">
    <property type="entry name" value="MshEN"/>
    <property type="match status" value="1"/>
</dbReference>
<dbReference type="GO" id="GO:0005524">
    <property type="term" value="F:ATP binding"/>
    <property type="evidence" value="ECO:0007669"/>
    <property type="project" value="UniProtKB-KW"/>
</dbReference>
<keyword evidence="3" id="KW-0067">ATP-binding</keyword>
<accession>A4BG97</accession>
<keyword evidence="2" id="KW-0547">Nucleotide-binding</keyword>
<proteinExistence type="inferred from homology"/>
<keyword evidence="6" id="KW-1185">Reference proteome</keyword>
<feature type="domain" description="Bacterial type II secretion system protein E" evidence="4">
    <location>
        <begin position="389"/>
        <end position="403"/>
    </location>
</feature>
<dbReference type="EMBL" id="AAOE01000015">
    <property type="protein sequence ID" value="EAR08892.1"/>
    <property type="molecule type" value="Genomic_DNA"/>
</dbReference>
<comment type="caution">
    <text evidence="5">The sequence shown here is derived from an EMBL/GenBank/DDBJ whole genome shotgun (WGS) entry which is preliminary data.</text>
</comment>
<dbReference type="InterPro" id="IPR027417">
    <property type="entry name" value="P-loop_NTPase"/>
</dbReference>
<gene>
    <name evidence="5" type="ORF">MED297_04462</name>
</gene>
<dbReference type="Gene3D" id="3.30.450.90">
    <property type="match status" value="1"/>
</dbReference>
<evidence type="ECO:0000256" key="2">
    <source>
        <dbReference type="ARBA" id="ARBA00022741"/>
    </source>
</evidence>
<dbReference type="PANTHER" id="PTHR30258">
    <property type="entry name" value="TYPE II SECRETION SYSTEM PROTEIN GSPE-RELATED"/>
    <property type="match status" value="1"/>
</dbReference>
<protein>
    <submittedName>
        <fullName evidence="5">Type II secretory pathway, ATPase PulE/Tfp pilus assembly pathway, ATPase PilB</fullName>
    </submittedName>
</protein>
<dbReference type="InterPro" id="IPR003593">
    <property type="entry name" value="AAA+_ATPase"/>
</dbReference>
<dbReference type="InterPro" id="IPR001482">
    <property type="entry name" value="T2SS/T4SS_dom"/>
</dbReference>
<dbReference type="AlphaFoldDB" id="A4BG97"/>
<dbReference type="Gene3D" id="3.30.300.160">
    <property type="entry name" value="Type II secretion system, protein E, N-terminal domain"/>
    <property type="match status" value="1"/>
</dbReference>
<dbReference type="Pfam" id="PF00437">
    <property type="entry name" value="T2SSE"/>
    <property type="match status" value="1"/>
</dbReference>
<dbReference type="SUPFAM" id="SSF52540">
    <property type="entry name" value="P-loop containing nucleoside triphosphate hydrolases"/>
    <property type="match status" value="1"/>
</dbReference>
<dbReference type="PROSITE" id="PS00662">
    <property type="entry name" value="T2SP_E"/>
    <property type="match status" value="1"/>
</dbReference>
<evidence type="ECO:0000313" key="6">
    <source>
        <dbReference type="Proteomes" id="UP000005953"/>
    </source>
</evidence>
<dbReference type="GO" id="GO:0005886">
    <property type="term" value="C:plasma membrane"/>
    <property type="evidence" value="ECO:0007669"/>
    <property type="project" value="TreeGrafter"/>
</dbReference>
<evidence type="ECO:0000256" key="1">
    <source>
        <dbReference type="ARBA" id="ARBA00006611"/>
    </source>
</evidence>
<comment type="similarity">
    <text evidence="1">Belongs to the GSP E family.</text>
</comment>
<dbReference type="Proteomes" id="UP000005953">
    <property type="component" value="Unassembled WGS sequence"/>
</dbReference>
<evidence type="ECO:0000259" key="4">
    <source>
        <dbReference type="PROSITE" id="PS00662"/>
    </source>
</evidence>
<dbReference type="GO" id="GO:0016887">
    <property type="term" value="F:ATP hydrolysis activity"/>
    <property type="evidence" value="ECO:0007669"/>
    <property type="project" value="TreeGrafter"/>
</dbReference>
<dbReference type="OrthoDB" id="9776961at2"/>
<dbReference type="STRING" id="314283.MED297_04462"/>
<dbReference type="RefSeq" id="WP_008047802.1">
    <property type="nucleotide sequence ID" value="NZ_CH724154.1"/>
</dbReference>
<evidence type="ECO:0000313" key="5">
    <source>
        <dbReference type="EMBL" id="EAR08892.1"/>
    </source>
</evidence>
<dbReference type="Gene3D" id="3.40.50.300">
    <property type="entry name" value="P-loop containing nucleotide triphosphate hydrolases"/>
    <property type="match status" value="1"/>
</dbReference>